<dbReference type="OrthoDB" id="9768323at2"/>
<dbReference type="RefSeq" id="WP_159547309.1">
    <property type="nucleotide sequence ID" value="NZ_CP047156.1"/>
</dbReference>
<name>A0A7L4YSH6_9ACTN</name>
<feature type="domain" description="Hydantoinase/oxoprolinase N-terminal" evidence="3">
    <location>
        <begin position="2"/>
        <end position="179"/>
    </location>
</feature>
<dbReference type="SUPFAM" id="SSF53067">
    <property type="entry name" value="Actin-like ATPase domain"/>
    <property type="match status" value="1"/>
</dbReference>
<dbReference type="Pfam" id="PF01968">
    <property type="entry name" value="Hydantoinase_A"/>
    <property type="match status" value="1"/>
</dbReference>
<evidence type="ECO:0000259" key="2">
    <source>
        <dbReference type="Pfam" id="PF01968"/>
    </source>
</evidence>
<evidence type="ECO:0000259" key="3">
    <source>
        <dbReference type="Pfam" id="PF05378"/>
    </source>
</evidence>
<evidence type="ECO:0000259" key="4">
    <source>
        <dbReference type="Pfam" id="PF19278"/>
    </source>
</evidence>
<dbReference type="InParanoid" id="A0A7L4YSH6"/>
<feature type="domain" description="Acetophenone carboxylase-like C-terminal" evidence="4">
    <location>
        <begin position="511"/>
        <end position="676"/>
    </location>
</feature>
<evidence type="ECO:0000313" key="6">
    <source>
        <dbReference type="Proteomes" id="UP000463857"/>
    </source>
</evidence>
<dbReference type="PANTHER" id="PTHR11365:SF23">
    <property type="entry name" value="HYPOTHETICAL 5-OXOPROLINASE (EUROFUNG)-RELATED"/>
    <property type="match status" value="1"/>
</dbReference>
<evidence type="ECO:0000313" key="5">
    <source>
        <dbReference type="EMBL" id="QHC02185.1"/>
    </source>
</evidence>
<dbReference type="InterPro" id="IPR002821">
    <property type="entry name" value="Hydantoinase_A"/>
</dbReference>
<protein>
    <submittedName>
        <fullName evidence="5">Hydantoinase/oxoprolinase family protein</fullName>
    </submittedName>
</protein>
<dbReference type="KEGG" id="eke:EK0264_00150"/>
<dbReference type="GO" id="GO:0005829">
    <property type="term" value="C:cytosol"/>
    <property type="evidence" value="ECO:0007669"/>
    <property type="project" value="TreeGrafter"/>
</dbReference>
<keyword evidence="6" id="KW-1185">Reference proteome</keyword>
<feature type="region of interest" description="Disordered" evidence="1">
    <location>
        <begin position="606"/>
        <end position="626"/>
    </location>
</feature>
<dbReference type="FunCoup" id="A0A7L4YSH6">
    <property type="interactions" value="304"/>
</dbReference>
<dbReference type="EMBL" id="CP047156">
    <property type="protein sequence ID" value="QHC02185.1"/>
    <property type="molecule type" value="Genomic_DNA"/>
</dbReference>
<feature type="domain" description="Hydantoinase A/oxoprolinase" evidence="2">
    <location>
        <begin position="200"/>
        <end position="494"/>
    </location>
</feature>
<dbReference type="PANTHER" id="PTHR11365">
    <property type="entry name" value="5-OXOPROLINASE RELATED"/>
    <property type="match status" value="1"/>
</dbReference>
<dbReference type="Pfam" id="PF05378">
    <property type="entry name" value="Hydant_A_N"/>
    <property type="match status" value="1"/>
</dbReference>
<dbReference type="AlphaFoldDB" id="A0A7L4YSH6"/>
<dbReference type="InterPro" id="IPR043129">
    <property type="entry name" value="ATPase_NBD"/>
</dbReference>
<dbReference type="GO" id="GO:0006749">
    <property type="term" value="P:glutathione metabolic process"/>
    <property type="evidence" value="ECO:0007669"/>
    <property type="project" value="TreeGrafter"/>
</dbReference>
<dbReference type="InterPro" id="IPR045079">
    <property type="entry name" value="Oxoprolinase-like"/>
</dbReference>
<gene>
    <name evidence="5" type="ORF">EK0264_00150</name>
</gene>
<dbReference type="GO" id="GO:0017168">
    <property type="term" value="F:5-oxoprolinase (ATP-hydrolyzing) activity"/>
    <property type="evidence" value="ECO:0007669"/>
    <property type="project" value="TreeGrafter"/>
</dbReference>
<reference evidence="5 6" key="1">
    <citation type="journal article" date="2018" name="Int. J. Syst. Evol. Microbiol.">
        <title>Epidermidibacterium keratini gen. nov., sp. nov., a member of the family Sporichthyaceae, isolated from keratin epidermis.</title>
        <authorList>
            <person name="Lee D.G."/>
            <person name="Trujillo M.E."/>
            <person name="Kang S."/>
            <person name="Nam J.J."/>
            <person name="Kim Y.J."/>
        </authorList>
    </citation>
    <scope>NUCLEOTIDE SEQUENCE [LARGE SCALE GENOMIC DNA]</scope>
    <source>
        <strain evidence="5 6">EPI-7</strain>
    </source>
</reference>
<sequence>MRIGVDIGGTFTDLCVIGPDGILAVGKTLTTPDEPARAVEEVIAQTLERIDIPARDITGFVHGTTLVTNALIERRGSATALLATQGFRDVLEMAREHRYELHDLMVELPKPLVPRHLRFGVTERTLAGGQIEQPLDTDEVRSLARELTEHGIEAIAIAFLHSFSNDANEQAAREVIEQEAPGIRIALSSKVAPEIREYERTSTTVANVYVQDITERYLADLGERSARLGIPREPHIMLSNGGLATLQTAARFPIRMLESGPAGGALAAAWYGARAGWDDVLAFDMGGTTAKLCMVEGGVPLVNHEFEVDRVYRLSPGSGLPVKVPVIDMIEIGVGGGSIARIDALGLLSVGPRSAGSKPGPACYGLGGTEPTVTDADLVLGYLDPDYFLGGQMALDVSAARTAIEAKIATPLGISVEEAAWGIHSMVNGDMANAARVHAVERGKDPAGLPLFTFGGAGPVHGVGVATALGAAQMIAPPAAGVMSAVGFLTAPVAFDFARSARARLDDVDVAEFQRMFAQMEAEGRDLLTESGVEGSDIEHTRSADLRFEGQGFEVRVPVPDDVTDRWPQSLLEAHHAAYTQLYGAQIPDVPVEVITWRVVSSGPQPEVNLALDDSSSDPTTEPRAHRDVYLPESGFARTPVYERYALPIGANVEGPAIIEERESTIVVTPGATAAVADDYSVVVDLTKEPAHG</sequence>
<dbReference type="InterPro" id="IPR008040">
    <property type="entry name" value="Hydant_A_N"/>
</dbReference>
<organism evidence="5 6">
    <name type="scientific">Epidermidibacterium keratini</name>
    <dbReference type="NCBI Taxonomy" id="1891644"/>
    <lineage>
        <taxon>Bacteria</taxon>
        <taxon>Bacillati</taxon>
        <taxon>Actinomycetota</taxon>
        <taxon>Actinomycetes</taxon>
        <taxon>Sporichthyales</taxon>
        <taxon>Sporichthyaceae</taxon>
        <taxon>Epidermidibacterium</taxon>
    </lineage>
</organism>
<evidence type="ECO:0000256" key="1">
    <source>
        <dbReference type="SAM" id="MobiDB-lite"/>
    </source>
</evidence>
<proteinExistence type="predicted"/>
<dbReference type="Pfam" id="PF19278">
    <property type="entry name" value="Hydant_A_C"/>
    <property type="match status" value="1"/>
</dbReference>
<accession>A0A7L4YSH6</accession>
<dbReference type="InterPro" id="IPR049517">
    <property type="entry name" value="ACX-like_C"/>
</dbReference>
<dbReference type="Proteomes" id="UP000463857">
    <property type="component" value="Chromosome"/>
</dbReference>